<comment type="caution">
    <text evidence="1">The sequence shown here is derived from an EMBL/GenBank/DDBJ whole genome shotgun (WGS) entry which is preliminary data.</text>
</comment>
<dbReference type="AlphaFoldDB" id="X1CI63"/>
<gene>
    <name evidence="1" type="ORF">S01H4_55672</name>
</gene>
<reference evidence="1" key="1">
    <citation type="journal article" date="2014" name="Front. Microbiol.">
        <title>High frequency of phylogenetically diverse reductive dehalogenase-homologous genes in deep subseafloor sedimentary metagenomes.</title>
        <authorList>
            <person name="Kawai M."/>
            <person name="Futagami T."/>
            <person name="Toyoda A."/>
            <person name="Takaki Y."/>
            <person name="Nishi S."/>
            <person name="Hori S."/>
            <person name="Arai W."/>
            <person name="Tsubouchi T."/>
            <person name="Morono Y."/>
            <person name="Uchiyama I."/>
            <person name="Ito T."/>
            <person name="Fujiyama A."/>
            <person name="Inagaki F."/>
            <person name="Takami H."/>
        </authorList>
    </citation>
    <scope>NUCLEOTIDE SEQUENCE</scope>
    <source>
        <strain evidence="1">Expedition CK06-06</strain>
    </source>
</reference>
<feature type="non-terminal residue" evidence="1">
    <location>
        <position position="78"/>
    </location>
</feature>
<protein>
    <submittedName>
        <fullName evidence="1">Uncharacterized protein</fullName>
    </submittedName>
</protein>
<name>X1CI63_9ZZZZ</name>
<sequence>MALSWLGESPITSIDDETDRANQLQINYVPARDATLEAHNWTFAIQRFIPAVNSVTPVYGAGQAFDIPPQILRVIAVD</sequence>
<organism evidence="1">
    <name type="scientific">marine sediment metagenome</name>
    <dbReference type="NCBI Taxonomy" id="412755"/>
    <lineage>
        <taxon>unclassified sequences</taxon>
        <taxon>metagenomes</taxon>
        <taxon>ecological metagenomes</taxon>
    </lineage>
</organism>
<accession>X1CI63</accession>
<dbReference type="EMBL" id="BART01032162">
    <property type="protein sequence ID" value="GAH07981.1"/>
    <property type="molecule type" value="Genomic_DNA"/>
</dbReference>
<evidence type="ECO:0000313" key="1">
    <source>
        <dbReference type="EMBL" id="GAH07981.1"/>
    </source>
</evidence>
<proteinExistence type="predicted"/>